<feature type="region of interest" description="Disordered" evidence="1">
    <location>
        <begin position="1"/>
        <end position="154"/>
    </location>
</feature>
<feature type="compositionally biased region" description="Basic and acidic residues" evidence="1">
    <location>
        <begin position="244"/>
        <end position="269"/>
    </location>
</feature>
<feature type="region of interest" description="Disordered" evidence="1">
    <location>
        <begin position="180"/>
        <end position="269"/>
    </location>
</feature>
<comment type="caution">
    <text evidence="2">The sequence shown here is derived from an EMBL/GenBank/DDBJ whole genome shotgun (WGS) entry which is preliminary data.</text>
</comment>
<accession>A0A9Q1L632</accession>
<proteinExistence type="predicted"/>
<feature type="compositionally biased region" description="Basic and acidic residues" evidence="1">
    <location>
        <begin position="84"/>
        <end position="100"/>
    </location>
</feature>
<feature type="compositionally biased region" description="Basic and acidic residues" evidence="1">
    <location>
        <begin position="108"/>
        <end position="129"/>
    </location>
</feature>
<evidence type="ECO:0000256" key="1">
    <source>
        <dbReference type="SAM" id="MobiDB-lite"/>
    </source>
</evidence>
<feature type="compositionally biased region" description="Basic and acidic residues" evidence="1">
    <location>
        <begin position="56"/>
        <end position="66"/>
    </location>
</feature>
<dbReference type="OrthoDB" id="1329242at2759"/>
<feature type="compositionally biased region" description="Polar residues" evidence="1">
    <location>
        <begin position="201"/>
        <end position="213"/>
    </location>
</feature>
<dbReference type="EMBL" id="JAJAGQ010000023">
    <property type="protein sequence ID" value="KAJ8527947.1"/>
    <property type="molecule type" value="Genomic_DNA"/>
</dbReference>
<reference evidence="3" key="1">
    <citation type="journal article" date="2023" name="Proc. Natl. Acad. Sci. U.S.A.">
        <title>Genomic and structural basis for evolution of tropane alkaloid biosynthesis.</title>
        <authorList>
            <person name="Wanga Y.-J."/>
            <person name="Taina T."/>
            <person name="Yua J.-Y."/>
            <person name="Lia J."/>
            <person name="Xua B."/>
            <person name="Chenc J."/>
            <person name="D'Auriad J.C."/>
            <person name="Huanga J.-P."/>
            <person name="Huanga S.-X."/>
        </authorList>
    </citation>
    <scope>NUCLEOTIDE SEQUENCE [LARGE SCALE GENOMIC DNA]</scope>
    <source>
        <strain evidence="3">cv. KIB-2019</strain>
    </source>
</reference>
<sequence length="298" mass="35660">MQFNAGSAQMKNKKMQEARKKNKYKKKKKKKMPKMKNMVMVSAALPQNIARKKRKTIEEREEKQRNEEEDEVKQDALCQPNNENKMEEEIQENSNHKEQILEEDATDKEEHCDYDIDKKEEKEADHDIIDPEQGQENNIGRLEEEEHSDRSFPMEIKNMRAIDLYVELECEQAAQNFQSQNYIQKEEDQLGTEETVESRTESNNNEQYLNSEDNTSRRSRSRIRNRKKKRQKGKGEQEEDKEEQEERKESKTRGESKNRKGDKHNNEKAMARFFWGSSTERRRYHWSSWSTLCSPKEE</sequence>
<feature type="compositionally biased region" description="Basic and acidic residues" evidence="1">
    <location>
        <begin position="141"/>
        <end position="154"/>
    </location>
</feature>
<name>A0A9Q1L632_9SOLA</name>
<evidence type="ECO:0000313" key="2">
    <source>
        <dbReference type="EMBL" id="KAJ8527947.1"/>
    </source>
</evidence>
<keyword evidence="3" id="KW-1185">Reference proteome</keyword>
<feature type="compositionally biased region" description="Basic residues" evidence="1">
    <location>
        <begin position="20"/>
        <end position="34"/>
    </location>
</feature>
<feature type="compositionally biased region" description="Basic residues" evidence="1">
    <location>
        <begin position="217"/>
        <end position="232"/>
    </location>
</feature>
<evidence type="ECO:0000313" key="3">
    <source>
        <dbReference type="Proteomes" id="UP001152561"/>
    </source>
</evidence>
<protein>
    <submittedName>
        <fullName evidence="2">Uncharacterized protein</fullName>
    </submittedName>
</protein>
<feature type="compositionally biased region" description="Polar residues" evidence="1">
    <location>
        <begin position="1"/>
        <end position="10"/>
    </location>
</feature>
<organism evidence="2 3">
    <name type="scientific">Anisodus acutangulus</name>
    <dbReference type="NCBI Taxonomy" id="402998"/>
    <lineage>
        <taxon>Eukaryota</taxon>
        <taxon>Viridiplantae</taxon>
        <taxon>Streptophyta</taxon>
        <taxon>Embryophyta</taxon>
        <taxon>Tracheophyta</taxon>
        <taxon>Spermatophyta</taxon>
        <taxon>Magnoliopsida</taxon>
        <taxon>eudicotyledons</taxon>
        <taxon>Gunneridae</taxon>
        <taxon>Pentapetalae</taxon>
        <taxon>asterids</taxon>
        <taxon>lamiids</taxon>
        <taxon>Solanales</taxon>
        <taxon>Solanaceae</taxon>
        <taxon>Solanoideae</taxon>
        <taxon>Hyoscyameae</taxon>
        <taxon>Anisodus</taxon>
    </lineage>
</organism>
<gene>
    <name evidence="2" type="ORF">K7X08_015398</name>
</gene>
<dbReference type="Proteomes" id="UP001152561">
    <property type="component" value="Unassembled WGS sequence"/>
</dbReference>
<dbReference type="AlphaFoldDB" id="A0A9Q1L632"/>